<dbReference type="InterPro" id="IPR011990">
    <property type="entry name" value="TPR-like_helical_dom_sf"/>
</dbReference>
<dbReference type="EMBL" id="OV696686">
    <property type="protein sequence ID" value="CAH1226736.1"/>
    <property type="molecule type" value="Genomic_DNA"/>
</dbReference>
<dbReference type="InterPro" id="IPR019734">
    <property type="entry name" value="TPR_rpt"/>
</dbReference>
<protein>
    <submittedName>
        <fullName evidence="2">TTC28 protein</fullName>
    </submittedName>
</protein>
<evidence type="ECO:0000313" key="2">
    <source>
        <dbReference type="EMBL" id="CAH1226736.1"/>
    </source>
</evidence>
<feature type="repeat" description="TPR" evidence="1">
    <location>
        <begin position="458"/>
        <end position="491"/>
    </location>
</feature>
<evidence type="ECO:0000256" key="1">
    <source>
        <dbReference type="PROSITE-ProRule" id="PRU00339"/>
    </source>
</evidence>
<accession>A0A8J9YM18</accession>
<dbReference type="Proteomes" id="UP000838412">
    <property type="component" value="Chromosome 1"/>
</dbReference>
<dbReference type="PROSITE" id="PS50005">
    <property type="entry name" value="TPR"/>
    <property type="match status" value="4"/>
</dbReference>
<dbReference type="Pfam" id="PF13424">
    <property type="entry name" value="TPR_12"/>
    <property type="match status" value="2"/>
</dbReference>
<dbReference type="PANTHER" id="PTHR19959:SF119">
    <property type="entry name" value="FUNGAL LIPASE-LIKE DOMAIN-CONTAINING PROTEIN"/>
    <property type="match status" value="1"/>
</dbReference>
<dbReference type="Pfam" id="PF13374">
    <property type="entry name" value="TPR_10"/>
    <property type="match status" value="1"/>
</dbReference>
<gene>
    <name evidence="2" type="primary">TTC28</name>
    <name evidence="2" type="ORF">BLAG_LOCUS345</name>
</gene>
<reference evidence="2" key="1">
    <citation type="submission" date="2022-01" db="EMBL/GenBank/DDBJ databases">
        <authorList>
            <person name="Braso-Vives M."/>
        </authorList>
    </citation>
    <scope>NUCLEOTIDE SEQUENCE</scope>
</reference>
<dbReference type="Pfam" id="PF13176">
    <property type="entry name" value="TPR_7"/>
    <property type="match status" value="1"/>
</dbReference>
<sequence>MTSLADKLQNMELCLKSQCDQEVSYGRALREAIVCMDPLMEVEVLKSLGDLHLQKGKLGKDSAEINKAAALYAAALLCCKDRNMGQTLEHRIDYMEKLSRQLLQGYTPHYWWLSSDYWGTADNNVLRVAETCNKLDRSNNESQDSVEETYTETLVTAIENSDIFLELEVLKSFGDFYLEKGRKSSDETQFSKAAAMYEKALMRCEDPETKQTLDHRIRYAKKIREMHLDRAEQHFAAVLKTVHILGQHREEAEPLYKLGDVYLKRGILSKDGSDFTKAAALCNAALLGWAWTNLGNHRKAVGYYEQSLEMERLIHGENTATPHICISLNNLGITWRNLGDHNKAISYHEQSLQMRQSIYGENTAGHPDIADSLNNLGSVWSHLGYHKKAISYNEQSLQMRRTVHGENTAHPNIASSLNNLGVIWCDLGDYRKAISYYEQSLLMKRTIYGEHTVHPDIADLLNNLGSAWIHLSNHKKAISYYEQSLQMKRGIYGENTAHPDVADSLNNLGVIWCDLGDYRKATSYYEQSLQMYQSINGEDTAHPTIASLLNNLGATWSKLGDHGMAIKYYEQSLQMKQSIYGTRFQNS</sequence>
<dbReference type="PANTHER" id="PTHR19959">
    <property type="entry name" value="KINESIN LIGHT CHAIN"/>
    <property type="match status" value="1"/>
</dbReference>
<dbReference type="OrthoDB" id="381520at2759"/>
<organism evidence="2 3">
    <name type="scientific">Branchiostoma lanceolatum</name>
    <name type="common">Common lancelet</name>
    <name type="synonym">Amphioxus lanceolatum</name>
    <dbReference type="NCBI Taxonomy" id="7740"/>
    <lineage>
        <taxon>Eukaryota</taxon>
        <taxon>Metazoa</taxon>
        <taxon>Chordata</taxon>
        <taxon>Cephalochordata</taxon>
        <taxon>Leptocardii</taxon>
        <taxon>Amphioxiformes</taxon>
        <taxon>Branchiostomatidae</taxon>
        <taxon>Branchiostoma</taxon>
    </lineage>
</organism>
<proteinExistence type="predicted"/>
<dbReference type="Gene3D" id="1.25.40.10">
    <property type="entry name" value="Tetratricopeptide repeat domain"/>
    <property type="match status" value="3"/>
</dbReference>
<evidence type="ECO:0000313" key="3">
    <source>
        <dbReference type="Proteomes" id="UP000838412"/>
    </source>
</evidence>
<feature type="repeat" description="TPR" evidence="1">
    <location>
        <begin position="414"/>
        <end position="447"/>
    </location>
</feature>
<dbReference type="AlphaFoldDB" id="A0A8J9YM18"/>
<name>A0A8J9YM18_BRALA</name>
<dbReference type="SMART" id="SM00028">
    <property type="entry name" value="TPR"/>
    <property type="match status" value="8"/>
</dbReference>
<feature type="repeat" description="TPR" evidence="1">
    <location>
        <begin position="502"/>
        <end position="535"/>
    </location>
</feature>
<keyword evidence="3" id="KW-1185">Reference proteome</keyword>
<dbReference type="SUPFAM" id="SSF48452">
    <property type="entry name" value="TPR-like"/>
    <property type="match status" value="2"/>
</dbReference>
<keyword evidence="1" id="KW-0802">TPR repeat</keyword>
<feature type="repeat" description="TPR" evidence="1">
    <location>
        <begin position="546"/>
        <end position="579"/>
    </location>
</feature>